<keyword evidence="3" id="KW-1185">Reference proteome</keyword>
<feature type="compositionally biased region" description="Basic and acidic residues" evidence="1">
    <location>
        <begin position="251"/>
        <end position="263"/>
    </location>
</feature>
<dbReference type="EMBL" id="MPGH01000017">
    <property type="protein sequence ID" value="OLN96532.1"/>
    <property type="molecule type" value="Genomic_DNA"/>
</dbReference>
<feature type="region of interest" description="Disordered" evidence="1">
    <location>
        <begin position="244"/>
        <end position="281"/>
    </location>
</feature>
<proteinExistence type="predicted"/>
<dbReference type="OrthoDB" id="5238363at2759"/>
<feature type="region of interest" description="Disordered" evidence="1">
    <location>
        <begin position="1"/>
        <end position="20"/>
    </location>
</feature>
<gene>
    <name evidence="2" type="ORF">CCHL11_00639</name>
</gene>
<evidence type="ECO:0000313" key="3">
    <source>
        <dbReference type="Proteomes" id="UP000186583"/>
    </source>
</evidence>
<dbReference type="Proteomes" id="UP000186583">
    <property type="component" value="Unassembled WGS sequence"/>
</dbReference>
<organism evidence="2 3">
    <name type="scientific">Colletotrichum chlorophyti</name>
    <dbReference type="NCBI Taxonomy" id="708187"/>
    <lineage>
        <taxon>Eukaryota</taxon>
        <taxon>Fungi</taxon>
        <taxon>Dikarya</taxon>
        <taxon>Ascomycota</taxon>
        <taxon>Pezizomycotina</taxon>
        <taxon>Sordariomycetes</taxon>
        <taxon>Hypocreomycetidae</taxon>
        <taxon>Glomerellales</taxon>
        <taxon>Glomerellaceae</taxon>
        <taxon>Colletotrichum</taxon>
    </lineage>
</organism>
<evidence type="ECO:0000256" key="1">
    <source>
        <dbReference type="SAM" id="MobiDB-lite"/>
    </source>
</evidence>
<comment type="caution">
    <text evidence="2">The sequence shown here is derived from an EMBL/GenBank/DDBJ whole genome shotgun (WGS) entry which is preliminary data.</text>
</comment>
<protein>
    <submittedName>
        <fullName evidence="2">Uncharacterized protein</fullName>
    </submittedName>
</protein>
<dbReference type="AlphaFoldDB" id="A0A1Q8S530"/>
<sequence>MISARPQHVTSTLRHLSPPPHSNNFLPLLVRFSRTPCEASKQPPVLLHQAFQHSLARKPAPKYKKQIFNELDIGSHDKDLLRAPLPKGKNAKNLVRVRYSTRHVMRTYDAPFLSDPLGEREPRSVVLRHYYEEKKKTEPLWLWFYGNRGTDTPCVVSLAKRRVKRALHASLLARGYDAQGRTIERKDGAESMSAATARGDLTGTIVCNAEVPRSIVKGLLDEELRAAMDAVVDMFIDRCLSKPKVSKPTKQKFERREEPDSGKPRRPVGGERPPMKKFGRD</sequence>
<accession>A0A1Q8S530</accession>
<evidence type="ECO:0000313" key="2">
    <source>
        <dbReference type="EMBL" id="OLN96532.1"/>
    </source>
</evidence>
<reference evidence="2 3" key="1">
    <citation type="submission" date="2016-11" db="EMBL/GenBank/DDBJ databases">
        <title>Draft Genome Assembly of Colletotrichum chlorophyti a pathogen of herbaceous plants.</title>
        <authorList>
            <person name="Gan P."/>
            <person name="Narusaka M."/>
            <person name="Tsushima A."/>
            <person name="Narusaka Y."/>
            <person name="Takano Y."/>
            <person name="Shirasu K."/>
        </authorList>
    </citation>
    <scope>NUCLEOTIDE SEQUENCE [LARGE SCALE GENOMIC DNA]</scope>
    <source>
        <strain evidence="2 3">NTL11</strain>
    </source>
</reference>
<name>A0A1Q8S530_9PEZI</name>